<keyword evidence="2" id="KW-1185">Reference proteome</keyword>
<reference evidence="2" key="1">
    <citation type="journal article" date="2019" name="Int. J. Syst. Evol. Microbiol.">
        <title>The Global Catalogue of Microorganisms (GCM) 10K type strain sequencing project: providing services to taxonomists for standard genome sequencing and annotation.</title>
        <authorList>
            <consortium name="The Broad Institute Genomics Platform"/>
            <consortium name="The Broad Institute Genome Sequencing Center for Infectious Disease"/>
            <person name="Wu L."/>
            <person name="Ma J."/>
        </authorList>
    </citation>
    <scope>NUCLEOTIDE SEQUENCE [LARGE SCALE GENOMIC DNA]</scope>
    <source>
        <strain evidence="2">KCTC 23707</strain>
    </source>
</reference>
<dbReference type="Proteomes" id="UP001597373">
    <property type="component" value="Unassembled WGS sequence"/>
</dbReference>
<evidence type="ECO:0000313" key="1">
    <source>
        <dbReference type="EMBL" id="MFD2261085.1"/>
    </source>
</evidence>
<sequence>MASSADNVKLGVCNVLFDGVDLGYTKGGVEVEVQTTTHEVTVDQHGSTPLAELITGRTVTANVPLAETTLENLVAIMPGARLITDGVRATGSVTLNSNPSIGDSVTFAGFTFEFADTPVGAYDVKIGADKNATAAALAEKINAAPVPYTAAANNAVVTITAKNYGAAGNGEITLDFATPANATKTNLAGGVDPTSARVDVSDGINMNLLSVAKTLILRPRGTNGEDDFIIYRAACPGALNFAYQTDAERVYQANFKGYVREDGVLFSVGDVNA</sequence>
<dbReference type="RefSeq" id="WP_345098518.1">
    <property type="nucleotide sequence ID" value="NZ_BAABGS010000017.1"/>
</dbReference>
<comment type="caution">
    <text evidence="1">The sequence shown here is derived from an EMBL/GenBank/DDBJ whole genome shotgun (WGS) entry which is preliminary data.</text>
</comment>
<gene>
    <name evidence="1" type="ORF">ACFSMZ_15150</name>
</gene>
<proteinExistence type="predicted"/>
<name>A0ABW5DP50_9HYPH</name>
<dbReference type="EMBL" id="JBHUIR010000059">
    <property type="protein sequence ID" value="MFD2261085.1"/>
    <property type="molecule type" value="Genomic_DNA"/>
</dbReference>
<organism evidence="1 2">
    <name type="scientific">Chelativorans composti</name>
    <dbReference type="NCBI Taxonomy" id="768533"/>
    <lineage>
        <taxon>Bacteria</taxon>
        <taxon>Pseudomonadati</taxon>
        <taxon>Pseudomonadota</taxon>
        <taxon>Alphaproteobacteria</taxon>
        <taxon>Hyphomicrobiales</taxon>
        <taxon>Phyllobacteriaceae</taxon>
        <taxon>Chelativorans</taxon>
    </lineage>
</organism>
<protein>
    <submittedName>
        <fullName evidence="1">Uncharacterized protein</fullName>
    </submittedName>
</protein>
<accession>A0ABW5DP50</accession>
<evidence type="ECO:0000313" key="2">
    <source>
        <dbReference type="Proteomes" id="UP001597373"/>
    </source>
</evidence>